<dbReference type="RefSeq" id="WP_013412479.1">
    <property type="nucleotide sequence ID" value="NC_014657.1"/>
</dbReference>
<organism evidence="1 2">
    <name type="scientific">Caldicellulosiruptor owensensis (strain ATCC 700167 / DSM 13100 / OL)</name>
    <dbReference type="NCBI Taxonomy" id="632518"/>
    <lineage>
        <taxon>Bacteria</taxon>
        <taxon>Bacillati</taxon>
        <taxon>Bacillota</taxon>
        <taxon>Bacillota incertae sedis</taxon>
        <taxon>Caldicellulosiruptorales</taxon>
        <taxon>Caldicellulosiruptoraceae</taxon>
        <taxon>Caldicellulosiruptor</taxon>
    </lineage>
</organism>
<dbReference type="PANTHER" id="PTHR32432:SF3">
    <property type="entry name" value="ETHANOLAMINE UTILIZATION PROTEIN EUTJ"/>
    <property type="match status" value="1"/>
</dbReference>
<dbReference type="eggNOG" id="COG4972">
    <property type="taxonomic scope" value="Bacteria"/>
</dbReference>
<keyword evidence="2" id="KW-1185">Reference proteome</keyword>
<gene>
    <name evidence="1" type="ordered locus">Calow_1594</name>
</gene>
<proteinExistence type="predicted"/>
<evidence type="ECO:0000313" key="1">
    <source>
        <dbReference type="EMBL" id="ADQ05140.1"/>
    </source>
</evidence>
<protein>
    <submittedName>
        <fullName evidence="1">Tfp pilus assembly protein ATPase PilM-like protein</fullName>
    </submittedName>
</protein>
<dbReference type="Pfam" id="PF11104">
    <property type="entry name" value="PilM_2"/>
    <property type="match status" value="1"/>
</dbReference>
<dbReference type="STRING" id="632518.Calow_1594"/>
<accession>E4Q3R0</accession>
<dbReference type="InterPro" id="IPR005883">
    <property type="entry name" value="PilM"/>
</dbReference>
<evidence type="ECO:0000313" key="2">
    <source>
        <dbReference type="Proteomes" id="UP000006889"/>
    </source>
</evidence>
<dbReference type="OrthoDB" id="5291956at2"/>
<dbReference type="InterPro" id="IPR043129">
    <property type="entry name" value="ATPase_NBD"/>
</dbReference>
<dbReference type="HOGENOM" id="CLU_911941_0_0_9"/>
<dbReference type="PANTHER" id="PTHR32432">
    <property type="entry name" value="CELL DIVISION PROTEIN FTSA-RELATED"/>
    <property type="match status" value="1"/>
</dbReference>
<dbReference type="KEGG" id="cow:Calow_1594"/>
<sequence length="321" mass="37206">MSTKVAIELGKNYIKVAEGNFSGSIHINKFAEEQLKDNVIINDMKLEPNLFYETLGNIFLKNNFPKNNITFVLSGISNMIIRELVVPYLNEDKTFNLITFEAKQYFPTSIENYVIDYKQLKVFNEGKTKKQKILLVALPKSFVEDIVTVTKRLGLKVKKIDIEPNTISKLVALERRVRKDEDKELIMIVNIVRSYITVVILNEDEIVLSKTFPNYDLERMFSEEEGTEAYIEYFYTYTVNEIVENISKFYEFYKSREQDSKSLSKVYLMGEVCQHIDISDVLRTKINAEIILLTELQSINKKIILTKSEVCNYSTTISGLI</sequence>
<dbReference type="AlphaFoldDB" id="E4Q3R0"/>
<dbReference type="EMBL" id="CP002216">
    <property type="protein sequence ID" value="ADQ05140.1"/>
    <property type="molecule type" value="Genomic_DNA"/>
</dbReference>
<reference evidence="1 2" key="2">
    <citation type="journal article" date="2011" name="J. Bacteriol.">
        <title>Complete genome sequences for the anaerobic, extremely thermophilic plant biomass-degrading bacteria Caldicellulosiruptor hydrothermalis, Caldicellulosiruptor kristjanssonii, Caldicellulosiruptor kronotskyensis, Caldicellulosiruptor owensenis, and Caldicellulosiruptor lactoaceticus.</title>
        <authorList>
            <person name="Blumer-Schuette S.E."/>
            <person name="Ozdemir I."/>
            <person name="Mistry D."/>
            <person name="Lucas S."/>
            <person name="Lapidus A."/>
            <person name="Cheng J.F."/>
            <person name="Goodwin L.A."/>
            <person name="Pitluck S."/>
            <person name="Land M.L."/>
            <person name="Hauser L.J."/>
            <person name="Woyke T."/>
            <person name="Mikhailova N."/>
            <person name="Pati A."/>
            <person name="Kyrpides N.C."/>
            <person name="Ivanova N."/>
            <person name="Detter J.C."/>
            <person name="Walston-Davenport K."/>
            <person name="Han S."/>
            <person name="Adams M.W."/>
            <person name="Kelly R.M."/>
        </authorList>
    </citation>
    <scope>NUCLEOTIDE SEQUENCE [LARGE SCALE GENOMIC DNA]</scope>
    <source>
        <strain evidence="2">ATCC 700167 / DSM 13100 / OL</strain>
    </source>
</reference>
<dbReference type="SUPFAM" id="SSF53067">
    <property type="entry name" value="Actin-like ATPase domain"/>
    <property type="match status" value="1"/>
</dbReference>
<dbReference type="Gene3D" id="3.30.1490.300">
    <property type="match status" value="1"/>
</dbReference>
<name>E4Q3R0_CALOW</name>
<reference key="1">
    <citation type="submission" date="2010-09" db="EMBL/GenBank/DDBJ databases">
        <title>Complete sequence of Caldicellulosiruptor owensensis OL.</title>
        <authorList>
            <consortium name="US DOE Joint Genome Institute"/>
            <person name="Lucas S."/>
            <person name="Copeland A."/>
            <person name="Lapidus A."/>
            <person name="Cheng J.-F."/>
            <person name="Bruce D."/>
            <person name="Goodwin L."/>
            <person name="Pitluck S."/>
            <person name="Davenport K."/>
            <person name="Detter J.C."/>
            <person name="Han C."/>
            <person name="Tapia R."/>
            <person name="Land M."/>
            <person name="Hauser L."/>
            <person name="Chang Y.-J."/>
            <person name="Jeffries C."/>
            <person name="Kyrpides N."/>
            <person name="Ivanova N."/>
            <person name="Mikhailova N."/>
            <person name="Blumer-Schuette S.E."/>
            <person name="Kelly R.M."/>
            <person name="Woyke T."/>
        </authorList>
    </citation>
    <scope>NUCLEOTIDE SEQUENCE</scope>
    <source>
        <strain>OL</strain>
    </source>
</reference>
<dbReference type="InterPro" id="IPR050696">
    <property type="entry name" value="FtsA/MreB"/>
</dbReference>
<dbReference type="Gene3D" id="3.30.420.40">
    <property type="match status" value="2"/>
</dbReference>
<dbReference type="Proteomes" id="UP000006889">
    <property type="component" value="Chromosome"/>
</dbReference>